<evidence type="ECO:0000313" key="1">
    <source>
        <dbReference type="EMBL" id="TKI54284.1"/>
    </source>
</evidence>
<accession>A0A4U2Y2M8</accession>
<dbReference type="OrthoDB" id="2469071at2"/>
<name>A0A4U2Y2M8_9BACL</name>
<evidence type="ECO:0000313" key="2">
    <source>
        <dbReference type="Proteomes" id="UP000307841"/>
    </source>
</evidence>
<comment type="caution">
    <text evidence="1">The sequence shown here is derived from an EMBL/GenBank/DDBJ whole genome shotgun (WGS) entry which is preliminary data.</text>
</comment>
<keyword evidence="2" id="KW-1185">Reference proteome</keyword>
<organism evidence="1 2">
    <name type="scientific">Brevibacillus antibioticus</name>
    <dbReference type="NCBI Taxonomy" id="2570228"/>
    <lineage>
        <taxon>Bacteria</taxon>
        <taxon>Bacillati</taxon>
        <taxon>Bacillota</taxon>
        <taxon>Bacilli</taxon>
        <taxon>Bacillales</taxon>
        <taxon>Paenibacillaceae</taxon>
        <taxon>Brevibacillus</taxon>
    </lineage>
</organism>
<dbReference type="AlphaFoldDB" id="A0A4U2Y2M8"/>
<proteinExistence type="predicted"/>
<sequence length="64" mass="7525">MLFILPFLLKKIPAQQETILCKVWLTSHLFSTLPKLTLYEITKNLPKTIFSTGYDYRLTPLRLI</sequence>
<protein>
    <submittedName>
        <fullName evidence="1">Uncharacterized protein</fullName>
    </submittedName>
</protein>
<dbReference type="Proteomes" id="UP000307841">
    <property type="component" value="Unassembled WGS sequence"/>
</dbReference>
<dbReference type="EMBL" id="SZNK01000001">
    <property type="protein sequence ID" value="TKI54284.1"/>
    <property type="molecule type" value="Genomic_DNA"/>
</dbReference>
<gene>
    <name evidence="1" type="ORF">E8L90_01810</name>
</gene>
<reference evidence="1 2" key="1">
    <citation type="submission" date="2019-04" db="EMBL/GenBank/DDBJ databases">
        <title>Whole genome sequencing of Brevibacillus sp. TGS2-1.</title>
        <authorList>
            <person name="Choi A."/>
        </authorList>
    </citation>
    <scope>NUCLEOTIDE SEQUENCE [LARGE SCALE GENOMIC DNA]</scope>
    <source>
        <strain evidence="1 2">TGS2-1</strain>
    </source>
</reference>